<reference evidence="9" key="1">
    <citation type="journal article" date="2019" name="Int. J. Syst. Evol. Microbiol.">
        <title>The Global Catalogue of Microorganisms (GCM) 10K type strain sequencing project: providing services to taxonomists for standard genome sequencing and annotation.</title>
        <authorList>
            <consortium name="The Broad Institute Genomics Platform"/>
            <consortium name="The Broad Institute Genome Sequencing Center for Infectious Disease"/>
            <person name="Wu L."/>
            <person name="Ma J."/>
        </authorList>
    </citation>
    <scope>NUCLEOTIDE SEQUENCE [LARGE SCALE GENOMIC DNA]</scope>
    <source>
        <strain evidence="9">CCUG 54939</strain>
    </source>
</reference>
<evidence type="ECO:0000256" key="3">
    <source>
        <dbReference type="ARBA" id="ARBA00022722"/>
    </source>
</evidence>
<evidence type="ECO:0000256" key="5">
    <source>
        <dbReference type="ARBA" id="ARBA00022839"/>
    </source>
</evidence>
<keyword evidence="5 6" id="KW-0269">Exonuclease</keyword>
<comment type="cofactor">
    <cofactor evidence="6">
        <name>a divalent metal cation</name>
        <dbReference type="ChEBI" id="CHEBI:60240"/>
    </cofactor>
</comment>
<dbReference type="EMBL" id="JBHSAF010000014">
    <property type="protein sequence ID" value="MFC3914117.1"/>
    <property type="molecule type" value="Genomic_DNA"/>
</dbReference>
<dbReference type="PANTHER" id="PTHR47649:SF1">
    <property type="entry name" value="RIBONUCLEASE D"/>
    <property type="match status" value="1"/>
</dbReference>
<evidence type="ECO:0000256" key="1">
    <source>
        <dbReference type="ARBA" id="ARBA00022490"/>
    </source>
</evidence>
<dbReference type="SUPFAM" id="SSF47819">
    <property type="entry name" value="HRDC-like"/>
    <property type="match status" value="2"/>
</dbReference>
<dbReference type="GO" id="GO:0033890">
    <property type="term" value="F:ribonuclease D activity"/>
    <property type="evidence" value="ECO:0007669"/>
    <property type="project" value="UniProtKB-EC"/>
</dbReference>
<dbReference type="InterPro" id="IPR048579">
    <property type="entry name" value="RNAseD_HRDC_C"/>
</dbReference>
<name>A0ABV8CQD7_9GAMM</name>
<evidence type="ECO:0000313" key="8">
    <source>
        <dbReference type="EMBL" id="MFC3914117.1"/>
    </source>
</evidence>
<keyword evidence="3 6" id="KW-0540">Nuclease</keyword>
<comment type="subcellular location">
    <subcellularLocation>
        <location evidence="6">Cytoplasm</location>
    </subcellularLocation>
</comment>
<dbReference type="InterPro" id="IPR036397">
    <property type="entry name" value="RNaseH_sf"/>
</dbReference>
<dbReference type="Pfam" id="PF21293">
    <property type="entry name" value="RNAseD_HRDC_C"/>
    <property type="match status" value="1"/>
</dbReference>
<dbReference type="PANTHER" id="PTHR47649">
    <property type="entry name" value="RIBONUCLEASE D"/>
    <property type="match status" value="1"/>
</dbReference>
<evidence type="ECO:0000256" key="6">
    <source>
        <dbReference type="HAMAP-Rule" id="MF_01899"/>
    </source>
</evidence>
<dbReference type="InterPro" id="IPR010997">
    <property type="entry name" value="HRDC-like_sf"/>
</dbReference>
<dbReference type="InterPro" id="IPR006292">
    <property type="entry name" value="RNase_D"/>
</dbReference>
<dbReference type="Proteomes" id="UP001595692">
    <property type="component" value="Unassembled WGS sequence"/>
</dbReference>
<dbReference type="SMART" id="SM00341">
    <property type="entry name" value="HRDC"/>
    <property type="match status" value="1"/>
</dbReference>
<protein>
    <recommendedName>
        <fullName evidence="6">Ribonuclease D</fullName>
        <shortName evidence="6">RNase D</shortName>
        <ecNumber evidence="6">3.1.13.5</ecNumber>
    </recommendedName>
</protein>
<dbReference type="HAMAP" id="MF_01899">
    <property type="entry name" value="RNase_D"/>
    <property type="match status" value="1"/>
</dbReference>
<dbReference type="Gene3D" id="3.30.420.10">
    <property type="entry name" value="Ribonuclease H-like superfamily/Ribonuclease H"/>
    <property type="match status" value="1"/>
</dbReference>
<sequence>MQYQIITDDLALEELCSSLTAGPLAIDTEFVRTRTYYPQLGLFQLFDGHQLVLVDPLAIQDLSPLWRQIHSQMRTTVLHAASEDLELIRHQSGAMPGKMHDTQLALAFCGHGLSTGFNAMTQALLQVELEKDQARTDWLARPLTERQLHYAAADVFYLLPCYEKLLPELIARGRLAWFEEECAALVARKQPRDAAEEAYRDIGNAWQLGRKELAVLQRLASWRESEAKRRNLALNFVVKELHLFKCALHKPTSLRELDQLGLLQPEIRNHGRTLLRLIDEAVNSDPASWPERLQRLVDFPHYKSELKRLRGKVEMVANEHGLPVELVASKKTIHQYLSWLWKCRDEERLEGDKPRLLTGWRQEILGDLNR</sequence>
<feature type="domain" description="HRDC" evidence="7">
    <location>
        <begin position="209"/>
        <end position="288"/>
    </location>
</feature>
<evidence type="ECO:0000313" key="9">
    <source>
        <dbReference type="Proteomes" id="UP001595692"/>
    </source>
</evidence>
<dbReference type="EC" id="3.1.13.5" evidence="6"/>
<proteinExistence type="inferred from homology"/>
<keyword evidence="2 6" id="KW-0819">tRNA processing</keyword>
<evidence type="ECO:0000256" key="4">
    <source>
        <dbReference type="ARBA" id="ARBA00022801"/>
    </source>
</evidence>
<evidence type="ECO:0000259" key="7">
    <source>
        <dbReference type="PROSITE" id="PS50967"/>
    </source>
</evidence>
<comment type="similarity">
    <text evidence="6">Belongs to the RNase D family.</text>
</comment>
<dbReference type="PROSITE" id="PS50967">
    <property type="entry name" value="HRDC"/>
    <property type="match status" value="1"/>
</dbReference>
<dbReference type="NCBIfam" id="TIGR01388">
    <property type="entry name" value="rnd"/>
    <property type="match status" value="1"/>
</dbReference>
<dbReference type="InterPro" id="IPR044876">
    <property type="entry name" value="HRDC_dom_sf"/>
</dbReference>
<dbReference type="Pfam" id="PF01612">
    <property type="entry name" value="DNA_pol_A_exo1"/>
    <property type="match status" value="1"/>
</dbReference>
<dbReference type="RefSeq" id="WP_377152663.1">
    <property type="nucleotide sequence ID" value="NZ_JBHSAF010000014.1"/>
</dbReference>
<keyword evidence="1 6" id="KW-0963">Cytoplasm</keyword>
<dbReference type="CDD" id="cd06142">
    <property type="entry name" value="RNaseD_exo"/>
    <property type="match status" value="1"/>
</dbReference>
<dbReference type="Gene3D" id="1.10.150.80">
    <property type="entry name" value="HRDC domain"/>
    <property type="match status" value="2"/>
</dbReference>
<dbReference type="InterPro" id="IPR051086">
    <property type="entry name" value="RNase_D-like"/>
</dbReference>
<keyword evidence="4 6" id="KW-0378">Hydrolase</keyword>
<dbReference type="SMART" id="SM00474">
    <property type="entry name" value="35EXOc"/>
    <property type="match status" value="1"/>
</dbReference>
<comment type="function">
    <text evidence="6">Exonuclease involved in the 3' processing of various precursor tRNAs. Initiates hydrolysis at the 3'-terminus of an RNA molecule and releases 5'-mononucleotides.</text>
</comment>
<dbReference type="InterPro" id="IPR002562">
    <property type="entry name" value="3'-5'_exonuclease_dom"/>
</dbReference>
<dbReference type="Pfam" id="PF00570">
    <property type="entry name" value="HRDC"/>
    <property type="match status" value="1"/>
</dbReference>
<organism evidence="8 9">
    <name type="scientific">Pseudaeromonas sharmana</name>
    <dbReference type="NCBI Taxonomy" id="328412"/>
    <lineage>
        <taxon>Bacteria</taxon>
        <taxon>Pseudomonadati</taxon>
        <taxon>Pseudomonadota</taxon>
        <taxon>Gammaproteobacteria</taxon>
        <taxon>Aeromonadales</taxon>
        <taxon>Aeromonadaceae</taxon>
        <taxon>Pseudaeromonas</taxon>
    </lineage>
</organism>
<gene>
    <name evidence="6 8" type="primary">rnd</name>
    <name evidence="8" type="ORF">ACFOSS_11635</name>
</gene>
<accession>A0ABV8CQD7</accession>
<evidence type="ECO:0000256" key="2">
    <source>
        <dbReference type="ARBA" id="ARBA00022694"/>
    </source>
</evidence>
<comment type="caution">
    <text evidence="8">The sequence shown here is derived from an EMBL/GenBank/DDBJ whole genome shotgun (WGS) entry which is preliminary data.</text>
</comment>
<dbReference type="InterPro" id="IPR002121">
    <property type="entry name" value="HRDC_dom"/>
</dbReference>
<dbReference type="SUPFAM" id="SSF53098">
    <property type="entry name" value="Ribonuclease H-like"/>
    <property type="match status" value="1"/>
</dbReference>
<dbReference type="InterPro" id="IPR012337">
    <property type="entry name" value="RNaseH-like_sf"/>
</dbReference>
<comment type="catalytic activity">
    <reaction evidence="6">
        <text>Exonucleolytic cleavage that removes extra residues from the 3'-terminus of tRNA to produce 5'-mononucleotides.</text>
        <dbReference type="EC" id="3.1.13.5"/>
    </reaction>
</comment>
<keyword evidence="9" id="KW-1185">Reference proteome</keyword>